<organism evidence="2 3">
    <name type="scientific">Alkalitalea saponilacus</name>
    <dbReference type="NCBI Taxonomy" id="889453"/>
    <lineage>
        <taxon>Bacteria</taxon>
        <taxon>Pseudomonadati</taxon>
        <taxon>Bacteroidota</taxon>
        <taxon>Bacteroidia</taxon>
        <taxon>Marinilabiliales</taxon>
        <taxon>Marinilabiliaceae</taxon>
        <taxon>Alkalitalea</taxon>
    </lineage>
</organism>
<dbReference type="STRING" id="889453.SAMN03080601_02626"/>
<proteinExistence type="predicted"/>
<dbReference type="OrthoDB" id="9789349at2"/>
<dbReference type="Pfam" id="PF12975">
    <property type="entry name" value="DUF3859"/>
    <property type="match status" value="1"/>
</dbReference>
<feature type="domain" description="DUF3859" evidence="1">
    <location>
        <begin position="5"/>
        <end position="125"/>
    </location>
</feature>
<dbReference type="EMBL" id="FUYV01000016">
    <property type="protein sequence ID" value="SKC22972.1"/>
    <property type="molecule type" value="Genomic_DNA"/>
</dbReference>
<accession>A0A1T5HQQ5</accession>
<dbReference type="Proteomes" id="UP000191055">
    <property type="component" value="Unassembled WGS sequence"/>
</dbReference>
<evidence type="ECO:0000313" key="2">
    <source>
        <dbReference type="EMBL" id="SKC22972.1"/>
    </source>
</evidence>
<dbReference type="Gene3D" id="2.60.40.2390">
    <property type="match status" value="1"/>
</dbReference>
<dbReference type="AlphaFoldDB" id="A0A1T5HQQ5"/>
<sequence>MPKKKAVIELYSYGIYAPWDRESKQIPKLLKITTYIPVEPEIEFGYVLKIRKAKGSKITFIMNHPPFRDSEGNVSPPFEGSEFVNSNDWSFFLGDTVWPPYEDKAGIWELITFLDGEEIARKTFNLYSSDND</sequence>
<reference evidence="2 3" key="1">
    <citation type="submission" date="2017-02" db="EMBL/GenBank/DDBJ databases">
        <authorList>
            <person name="Peterson S.W."/>
        </authorList>
    </citation>
    <scope>NUCLEOTIDE SEQUENCE [LARGE SCALE GENOMIC DNA]</scope>
    <source>
        <strain evidence="2 3">DSM 24412</strain>
    </source>
</reference>
<keyword evidence="3" id="KW-1185">Reference proteome</keyword>
<name>A0A1T5HQQ5_9BACT</name>
<dbReference type="KEGG" id="asx:CDL62_04375"/>
<evidence type="ECO:0000313" key="3">
    <source>
        <dbReference type="Proteomes" id="UP000191055"/>
    </source>
</evidence>
<dbReference type="InterPro" id="IPR024331">
    <property type="entry name" value="DUF3859"/>
</dbReference>
<dbReference type="RefSeq" id="WP_079558328.1">
    <property type="nucleotide sequence ID" value="NZ_CP021904.1"/>
</dbReference>
<gene>
    <name evidence="2" type="ORF">SAMN03080601_02626</name>
</gene>
<protein>
    <recommendedName>
        <fullName evidence="1">DUF3859 domain-containing protein</fullName>
    </recommendedName>
</protein>
<evidence type="ECO:0000259" key="1">
    <source>
        <dbReference type="Pfam" id="PF12975"/>
    </source>
</evidence>